<accession>A0A3M7QUM5</accession>
<feature type="transmembrane region" description="Helical" evidence="1">
    <location>
        <begin position="45"/>
        <end position="71"/>
    </location>
</feature>
<proteinExistence type="predicted"/>
<name>A0A3M7QUM5_BRAPC</name>
<keyword evidence="1" id="KW-1133">Transmembrane helix</keyword>
<dbReference type="AlphaFoldDB" id="A0A3M7QUM5"/>
<evidence type="ECO:0000313" key="2">
    <source>
        <dbReference type="EMBL" id="RNA15127.1"/>
    </source>
</evidence>
<dbReference type="Proteomes" id="UP000276133">
    <property type="component" value="Unassembled WGS sequence"/>
</dbReference>
<keyword evidence="3" id="KW-1185">Reference proteome</keyword>
<keyword evidence="1" id="KW-0472">Membrane</keyword>
<dbReference type="OrthoDB" id="5953030at2759"/>
<protein>
    <recommendedName>
        <fullName evidence="4">RNA-directed DNA polymerase from mobile element jockey-like</fullName>
    </recommendedName>
</protein>
<keyword evidence="1" id="KW-0812">Transmembrane</keyword>
<comment type="caution">
    <text evidence="2">The sequence shown here is derived from an EMBL/GenBank/DDBJ whole genome shotgun (WGS) entry which is preliminary data.</text>
</comment>
<gene>
    <name evidence="2" type="ORF">BpHYR1_044852</name>
</gene>
<evidence type="ECO:0000313" key="3">
    <source>
        <dbReference type="Proteomes" id="UP000276133"/>
    </source>
</evidence>
<dbReference type="EMBL" id="REGN01005038">
    <property type="protein sequence ID" value="RNA15127.1"/>
    <property type="molecule type" value="Genomic_DNA"/>
</dbReference>
<sequence length="150" mass="17601">MHIPIFRRAKNETSVTYENFGNFSCLSVLKIYKATSLNNTSLFTLFFFFFVFNPLNATVAMNTSAYLIYWIKSIYGNKIERQKDIKFLGIKFDTVRSILKLKYDTPSNILHHEACNKLKLLSISNRLCELSERYIRAGLRALARYRYTNK</sequence>
<evidence type="ECO:0000256" key="1">
    <source>
        <dbReference type="SAM" id="Phobius"/>
    </source>
</evidence>
<reference evidence="2 3" key="1">
    <citation type="journal article" date="2018" name="Sci. Rep.">
        <title>Genomic signatures of local adaptation to the degree of environmental predictability in rotifers.</title>
        <authorList>
            <person name="Franch-Gras L."/>
            <person name="Hahn C."/>
            <person name="Garcia-Roger E.M."/>
            <person name="Carmona M.J."/>
            <person name="Serra M."/>
            <person name="Gomez A."/>
        </authorList>
    </citation>
    <scope>NUCLEOTIDE SEQUENCE [LARGE SCALE GENOMIC DNA]</scope>
    <source>
        <strain evidence="2">HYR1</strain>
    </source>
</reference>
<evidence type="ECO:0008006" key="4">
    <source>
        <dbReference type="Google" id="ProtNLM"/>
    </source>
</evidence>
<organism evidence="2 3">
    <name type="scientific">Brachionus plicatilis</name>
    <name type="common">Marine rotifer</name>
    <name type="synonym">Brachionus muelleri</name>
    <dbReference type="NCBI Taxonomy" id="10195"/>
    <lineage>
        <taxon>Eukaryota</taxon>
        <taxon>Metazoa</taxon>
        <taxon>Spiralia</taxon>
        <taxon>Gnathifera</taxon>
        <taxon>Rotifera</taxon>
        <taxon>Eurotatoria</taxon>
        <taxon>Monogononta</taxon>
        <taxon>Pseudotrocha</taxon>
        <taxon>Ploima</taxon>
        <taxon>Brachionidae</taxon>
        <taxon>Brachionus</taxon>
    </lineage>
</organism>